<dbReference type="Pfam" id="PF04500">
    <property type="entry name" value="FLYWCH"/>
    <property type="match status" value="1"/>
</dbReference>
<comment type="caution">
    <text evidence="5">The sequence shown here is derived from an EMBL/GenBank/DDBJ whole genome shotgun (WGS) entry which is preliminary data.</text>
</comment>
<organism evidence="5 6">
    <name type="scientific">Euphydryas editha</name>
    <name type="common">Edith's checkerspot</name>
    <dbReference type="NCBI Taxonomy" id="104508"/>
    <lineage>
        <taxon>Eukaryota</taxon>
        <taxon>Metazoa</taxon>
        <taxon>Ecdysozoa</taxon>
        <taxon>Arthropoda</taxon>
        <taxon>Hexapoda</taxon>
        <taxon>Insecta</taxon>
        <taxon>Pterygota</taxon>
        <taxon>Neoptera</taxon>
        <taxon>Endopterygota</taxon>
        <taxon>Lepidoptera</taxon>
        <taxon>Glossata</taxon>
        <taxon>Ditrysia</taxon>
        <taxon>Papilionoidea</taxon>
        <taxon>Nymphalidae</taxon>
        <taxon>Nymphalinae</taxon>
        <taxon>Euphydryas</taxon>
    </lineage>
</organism>
<dbReference type="InterPro" id="IPR007588">
    <property type="entry name" value="Znf_FLYWCH"/>
</dbReference>
<evidence type="ECO:0000256" key="1">
    <source>
        <dbReference type="ARBA" id="ARBA00022723"/>
    </source>
</evidence>
<keyword evidence="1" id="KW-0479">Metal-binding</keyword>
<proteinExistence type="predicted"/>
<sequence length="70" mass="8310">MYNWYEPVFTLSRFGRPVVTLGMYRYNQRNDNKGPKVQWLCCKKTSKGCKASVITFEQEVVKIKNQHNHL</sequence>
<dbReference type="AlphaFoldDB" id="A0AAU9TIX4"/>
<evidence type="ECO:0000313" key="6">
    <source>
        <dbReference type="Proteomes" id="UP001153954"/>
    </source>
</evidence>
<accession>A0AAU9TIX4</accession>
<feature type="domain" description="FLYWCH-type" evidence="4">
    <location>
        <begin position="9"/>
        <end position="69"/>
    </location>
</feature>
<dbReference type="Proteomes" id="UP001153954">
    <property type="component" value="Unassembled WGS sequence"/>
</dbReference>
<keyword evidence="6" id="KW-1185">Reference proteome</keyword>
<keyword evidence="3" id="KW-0862">Zinc</keyword>
<evidence type="ECO:0000256" key="2">
    <source>
        <dbReference type="ARBA" id="ARBA00022771"/>
    </source>
</evidence>
<evidence type="ECO:0000259" key="4">
    <source>
        <dbReference type="Pfam" id="PF04500"/>
    </source>
</evidence>
<gene>
    <name evidence="5" type="ORF">EEDITHA_LOCUS2149</name>
</gene>
<reference evidence="5" key="1">
    <citation type="submission" date="2022-03" db="EMBL/GenBank/DDBJ databases">
        <authorList>
            <person name="Tunstrom K."/>
        </authorList>
    </citation>
    <scope>NUCLEOTIDE SEQUENCE</scope>
</reference>
<evidence type="ECO:0000313" key="5">
    <source>
        <dbReference type="EMBL" id="CAH2085701.1"/>
    </source>
</evidence>
<protein>
    <recommendedName>
        <fullName evidence="4">FLYWCH-type domain-containing protein</fullName>
    </recommendedName>
</protein>
<evidence type="ECO:0000256" key="3">
    <source>
        <dbReference type="ARBA" id="ARBA00022833"/>
    </source>
</evidence>
<name>A0AAU9TIX4_EUPED</name>
<dbReference type="EMBL" id="CAKOGL010000004">
    <property type="protein sequence ID" value="CAH2085701.1"/>
    <property type="molecule type" value="Genomic_DNA"/>
</dbReference>
<dbReference type="GO" id="GO:0008270">
    <property type="term" value="F:zinc ion binding"/>
    <property type="evidence" value="ECO:0007669"/>
    <property type="project" value="UniProtKB-KW"/>
</dbReference>
<dbReference type="Gene3D" id="2.20.25.240">
    <property type="match status" value="1"/>
</dbReference>
<keyword evidence="2" id="KW-0863">Zinc-finger</keyword>